<organism evidence="1 2">
    <name type="scientific">Bauhinia variegata</name>
    <name type="common">Purple orchid tree</name>
    <name type="synonym">Phanera variegata</name>
    <dbReference type="NCBI Taxonomy" id="167791"/>
    <lineage>
        <taxon>Eukaryota</taxon>
        <taxon>Viridiplantae</taxon>
        <taxon>Streptophyta</taxon>
        <taxon>Embryophyta</taxon>
        <taxon>Tracheophyta</taxon>
        <taxon>Spermatophyta</taxon>
        <taxon>Magnoliopsida</taxon>
        <taxon>eudicotyledons</taxon>
        <taxon>Gunneridae</taxon>
        <taxon>Pentapetalae</taxon>
        <taxon>rosids</taxon>
        <taxon>fabids</taxon>
        <taxon>Fabales</taxon>
        <taxon>Fabaceae</taxon>
        <taxon>Cercidoideae</taxon>
        <taxon>Cercideae</taxon>
        <taxon>Bauhiniinae</taxon>
        <taxon>Bauhinia</taxon>
    </lineage>
</organism>
<keyword evidence="2" id="KW-1185">Reference proteome</keyword>
<accession>A0ACB9Q6H2</accession>
<evidence type="ECO:0000313" key="2">
    <source>
        <dbReference type="Proteomes" id="UP000828941"/>
    </source>
</evidence>
<gene>
    <name evidence="1" type="ORF">L6164_000617</name>
</gene>
<reference evidence="1 2" key="1">
    <citation type="journal article" date="2022" name="DNA Res.">
        <title>Chromosomal-level genome assembly of the orchid tree Bauhinia variegata (Leguminosae; Cercidoideae) supports the allotetraploid origin hypothesis of Bauhinia.</title>
        <authorList>
            <person name="Zhong Y."/>
            <person name="Chen Y."/>
            <person name="Zheng D."/>
            <person name="Pang J."/>
            <person name="Liu Y."/>
            <person name="Luo S."/>
            <person name="Meng S."/>
            <person name="Qian L."/>
            <person name="Wei D."/>
            <person name="Dai S."/>
            <person name="Zhou R."/>
        </authorList>
    </citation>
    <scope>NUCLEOTIDE SEQUENCE [LARGE SCALE GENOMIC DNA]</scope>
    <source>
        <strain evidence="1">BV-YZ2020</strain>
    </source>
</reference>
<protein>
    <submittedName>
        <fullName evidence="1">Uncharacterized protein</fullName>
    </submittedName>
</protein>
<proteinExistence type="predicted"/>
<sequence>MRTSLAALLFLAFAFASKPLLGIAAEQEAVFDTSGQELRADFRYHILSLDEADTALTISQFGNDSCPLYVVKETHPNFKGQPATFLPIDPDSADRVIRTSTNYNIRFPRILSPCNDSMVWRLIKRISEVLLVGLDGVEGNPGLNTLTNWFKIEKANEGYSLVFCPTDICQCSVVCSELGIFVGDDNRSHLGLSNPGQIQKFRVKFERAEEEEKPLMSILNA</sequence>
<name>A0ACB9Q6H2_BAUVA</name>
<comment type="caution">
    <text evidence="1">The sequence shown here is derived from an EMBL/GenBank/DDBJ whole genome shotgun (WGS) entry which is preliminary data.</text>
</comment>
<dbReference type="Proteomes" id="UP000828941">
    <property type="component" value="Chromosome 1"/>
</dbReference>
<dbReference type="EMBL" id="CM039426">
    <property type="protein sequence ID" value="KAI4356607.1"/>
    <property type="molecule type" value="Genomic_DNA"/>
</dbReference>
<evidence type="ECO:0000313" key="1">
    <source>
        <dbReference type="EMBL" id="KAI4356607.1"/>
    </source>
</evidence>